<proteinExistence type="predicted"/>
<dbReference type="Gene3D" id="1.10.238.10">
    <property type="entry name" value="EF-hand"/>
    <property type="match status" value="1"/>
</dbReference>
<comment type="caution">
    <text evidence="4">The sequence shown here is derived from an EMBL/GenBank/DDBJ whole genome shotgun (WGS) entry which is preliminary data.</text>
</comment>
<dbReference type="SUPFAM" id="SSF47473">
    <property type="entry name" value="EF-hand"/>
    <property type="match status" value="1"/>
</dbReference>
<keyword evidence="5" id="KW-1185">Reference proteome</keyword>
<feature type="domain" description="EF-hand" evidence="3">
    <location>
        <begin position="61"/>
        <end position="77"/>
    </location>
</feature>
<evidence type="ECO:0000313" key="5">
    <source>
        <dbReference type="Proteomes" id="UP000479692"/>
    </source>
</evidence>
<evidence type="ECO:0000259" key="3">
    <source>
        <dbReference type="Pfam" id="PF13202"/>
    </source>
</evidence>
<evidence type="ECO:0000256" key="2">
    <source>
        <dbReference type="SAM" id="SignalP"/>
    </source>
</evidence>
<feature type="region of interest" description="Disordered" evidence="1">
    <location>
        <begin position="29"/>
        <end position="52"/>
    </location>
</feature>
<dbReference type="RefSeq" id="WP_156640697.1">
    <property type="nucleotide sequence ID" value="NZ_WOXT01000001.1"/>
</dbReference>
<reference evidence="4 5" key="1">
    <citation type="submission" date="2019-12" db="EMBL/GenBank/DDBJ databases">
        <authorList>
            <person name="Xu J."/>
        </authorList>
    </citation>
    <scope>NUCLEOTIDE SEQUENCE [LARGE SCALE GENOMIC DNA]</scope>
    <source>
        <strain evidence="4 5">HX-5-24</strain>
    </source>
</reference>
<accession>A0A7C9HL80</accession>
<evidence type="ECO:0000256" key="1">
    <source>
        <dbReference type="SAM" id="MobiDB-lite"/>
    </source>
</evidence>
<feature type="domain" description="EF-hand" evidence="3">
    <location>
        <begin position="34"/>
        <end position="51"/>
    </location>
</feature>
<dbReference type="GO" id="GO:0005509">
    <property type="term" value="F:calcium ion binding"/>
    <property type="evidence" value="ECO:0007669"/>
    <property type="project" value="InterPro"/>
</dbReference>
<feature type="signal peptide" evidence="2">
    <location>
        <begin position="1"/>
        <end position="17"/>
    </location>
</feature>
<sequence>MKSLSLLLLAVALPAFAQTPPTAATIAAPAASGDTFSSLDADKDGRISSTEADRDAGFSASFAAMDANADGFVTRDEHKSHSRSNARPEPQR</sequence>
<dbReference type="AlphaFoldDB" id="A0A7C9HL80"/>
<feature type="chain" id="PRO_5028814918" description="EF-hand domain-containing protein" evidence="2">
    <location>
        <begin position="18"/>
        <end position="92"/>
    </location>
</feature>
<gene>
    <name evidence="4" type="ORF">GN331_04740</name>
</gene>
<dbReference type="InterPro" id="IPR011992">
    <property type="entry name" value="EF-hand-dom_pair"/>
</dbReference>
<feature type="compositionally biased region" description="Basic and acidic residues" evidence="1">
    <location>
        <begin position="40"/>
        <end position="52"/>
    </location>
</feature>
<evidence type="ECO:0000313" key="4">
    <source>
        <dbReference type="EMBL" id="MUV13512.1"/>
    </source>
</evidence>
<name>A0A7C9HL80_9GAMM</name>
<dbReference type="Proteomes" id="UP000479692">
    <property type="component" value="Unassembled WGS sequence"/>
</dbReference>
<dbReference type="EMBL" id="WOXT01000001">
    <property type="protein sequence ID" value="MUV13512.1"/>
    <property type="molecule type" value="Genomic_DNA"/>
</dbReference>
<dbReference type="InterPro" id="IPR002048">
    <property type="entry name" value="EF_hand_dom"/>
</dbReference>
<dbReference type="Pfam" id="PF13202">
    <property type="entry name" value="EF-hand_5"/>
    <property type="match status" value="2"/>
</dbReference>
<feature type="region of interest" description="Disordered" evidence="1">
    <location>
        <begin position="71"/>
        <end position="92"/>
    </location>
</feature>
<organism evidence="4 5">
    <name type="scientific">Noviluteimonas gilva</name>
    <dbReference type="NCBI Taxonomy" id="2682097"/>
    <lineage>
        <taxon>Bacteria</taxon>
        <taxon>Pseudomonadati</taxon>
        <taxon>Pseudomonadota</taxon>
        <taxon>Gammaproteobacteria</taxon>
        <taxon>Lysobacterales</taxon>
        <taxon>Lysobacteraceae</taxon>
        <taxon>Noviluteimonas</taxon>
    </lineage>
</organism>
<protein>
    <recommendedName>
        <fullName evidence="3">EF-hand domain-containing protein</fullName>
    </recommendedName>
</protein>
<keyword evidence="2" id="KW-0732">Signal</keyword>